<evidence type="ECO:0000256" key="1">
    <source>
        <dbReference type="ARBA" id="ARBA00004442"/>
    </source>
</evidence>
<evidence type="ECO:0000313" key="8">
    <source>
        <dbReference type="EMBL" id="SDD38580.1"/>
    </source>
</evidence>
<dbReference type="EMBL" id="FNAI01000001">
    <property type="protein sequence ID" value="SDD38580.1"/>
    <property type="molecule type" value="Genomic_DNA"/>
</dbReference>
<dbReference type="SUPFAM" id="SSF48452">
    <property type="entry name" value="TPR-like"/>
    <property type="match status" value="1"/>
</dbReference>
<evidence type="ECO:0000256" key="4">
    <source>
        <dbReference type="ARBA" id="ARBA00023136"/>
    </source>
</evidence>
<evidence type="ECO:0000256" key="3">
    <source>
        <dbReference type="ARBA" id="ARBA00022729"/>
    </source>
</evidence>
<dbReference type="GO" id="GO:0009279">
    <property type="term" value="C:cell outer membrane"/>
    <property type="evidence" value="ECO:0007669"/>
    <property type="project" value="UniProtKB-SubCell"/>
</dbReference>
<evidence type="ECO:0000256" key="2">
    <source>
        <dbReference type="ARBA" id="ARBA00006275"/>
    </source>
</evidence>
<dbReference type="Pfam" id="PF07980">
    <property type="entry name" value="SusD_RagB"/>
    <property type="match status" value="1"/>
</dbReference>
<sequence length="476" mass="52994">MKQKNIKYLVIVFVSCFLWSCKKELNVFPTTSEVDGNVIVDAKSAFTVLNGVYYRFANAGADNNTIPSVRWCDVSESLPSEMANTLVIPGGGDNFNEFTFDSKSYGVDGIWNYGYALVNAANGFLKNVAPITTIPAATKKQMIAEAKFLRAYGNEYLLLFYGEYHDVNSKFGIILRDEFITTDNINVARSTVAATYTSILSDLDAAIPDLPAQNTKTFYANITAAKILKARVLINRGIAGDYAQVATLTDDVINAKTFELEPSVKDLFLSNGLTSKEVVMNVQPFATENYKFQNYQYYQQYVLTDSLKSMLTGDPRAEWMYKDYTSRYYGVIPEFTKYYSGDVKNIQQTPLSENCYAFRITEAYLLEAEALALLNGDLTKAKTLLTTIMNRAGITDVSAVINAKTGEELQLLVVKEEMKNFIGENGGDWFALRRLPFATVKKIQPAITAATQLILPIPNIERVTNGKVDQNPGYAN</sequence>
<evidence type="ECO:0000313" key="9">
    <source>
        <dbReference type="Proteomes" id="UP000199072"/>
    </source>
</evidence>
<reference evidence="8 9" key="1">
    <citation type="submission" date="2016-10" db="EMBL/GenBank/DDBJ databases">
        <authorList>
            <person name="de Groot N.N."/>
        </authorList>
    </citation>
    <scope>NUCLEOTIDE SEQUENCE [LARGE SCALE GENOMIC DNA]</scope>
    <source>
        <strain evidence="8 9">47C3B</strain>
    </source>
</reference>
<keyword evidence="9" id="KW-1185">Reference proteome</keyword>
<proteinExistence type="inferred from homology"/>
<dbReference type="OrthoDB" id="5694214at2"/>
<dbReference type="Gene3D" id="1.25.40.390">
    <property type="match status" value="1"/>
</dbReference>
<keyword evidence="5" id="KW-0998">Cell outer membrane</keyword>
<evidence type="ECO:0000259" key="7">
    <source>
        <dbReference type="Pfam" id="PF14322"/>
    </source>
</evidence>
<keyword evidence="3" id="KW-0732">Signal</keyword>
<dbReference type="AlphaFoldDB" id="A0A1G6UB11"/>
<keyword evidence="4" id="KW-0472">Membrane</keyword>
<name>A0A1G6UB11_9SPHI</name>
<dbReference type="Pfam" id="PF14322">
    <property type="entry name" value="SusD-like_3"/>
    <property type="match status" value="1"/>
</dbReference>
<evidence type="ECO:0000259" key="6">
    <source>
        <dbReference type="Pfam" id="PF07980"/>
    </source>
</evidence>
<dbReference type="RefSeq" id="WP_091143974.1">
    <property type="nucleotide sequence ID" value="NZ_FNAI01000001.1"/>
</dbReference>
<protein>
    <submittedName>
        <fullName evidence="8">SusD family protein</fullName>
    </submittedName>
</protein>
<organism evidence="8 9">
    <name type="scientific">Mucilaginibacter pineti</name>
    <dbReference type="NCBI Taxonomy" id="1391627"/>
    <lineage>
        <taxon>Bacteria</taxon>
        <taxon>Pseudomonadati</taxon>
        <taxon>Bacteroidota</taxon>
        <taxon>Sphingobacteriia</taxon>
        <taxon>Sphingobacteriales</taxon>
        <taxon>Sphingobacteriaceae</taxon>
        <taxon>Mucilaginibacter</taxon>
    </lineage>
</organism>
<dbReference type="InterPro" id="IPR012944">
    <property type="entry name" value="SusD_RagB_dom"/>
</dbReference>
<evidence type="ECO:0000256" key="5">
    <source>
        <dbReference type="ARBA" id="ARBA00023237"/>
    </source>
</evidence>
<gene>
    <name evidence="8" type="ORF">SAMN05216464_101591</name>
</gene>
<dbReference type="Proteomes" id="UP000199072">
    <property type="component" value="Unassembled WGS sequence"/>
</dbReference>
<accession>A0A1G6UB11</accession>
<dbReference type="STRING" id="1391627.SAMN05216464_101591"/>
<feature type="domain" description="RagB/SusD" evidence="6">
    <location>
        <begin position="295"/>
        <end position="474"/>
    </location>
</feature>
<comment type="subcellular location">
    <subcellularLocation>
        <location evidence="1">Cell outer membrane</location>
    </subcellularLocation>
</comment>
<feature type="domain" description="SusD-like N-terminal" evidence="7">
    <location>
        <begin position="105"/>
        <end position="230"/>
    </location>
</feature>
<dbReference type="InterPro" id="IPR011990">
    <property type="entry name" value="TPR-like_helical_dom_sf"/>
</dbReference>
<comment type="similarity">
    <text evidence="2">Belongs to the SusD family.</text>
</comment>
<dbReference type="InterPro" id="IPR033985">
    <property type="entry name" value="SusD-like_N"/>
</dbReference>